<dbReference type="InterPro" id="IPR036689">
    <property type="entry name" value="ESAT-6-like_sf"/>
</dbReference>
<dbReference type="HOGENOM" id="CLU_158563_2_0_9"/>
<proteinExistence type="inferred from homology"/>
<dbReference type="KEGG" id="ble:BleG1_3515"/>
<dbReference type="Gene3D" id="1.10.287.1060">
    <property type="entry name" value="ESAT-6-like"/>
    <property type="match status" value="1"/>
</dbReference>
<evidence type="ECO:0000313" key="3">
    <source>
        <dbReference type="Proteomes" id="UP000027142"/>
    </source>
</evidence>
<name>A0A060M0V6_9BACI</name>
<dbReference type="STRING" id="1246626.BleG1_3515"/>
<sequence length="97" mass="10994">MSGLIRVTPEELYQKADDYNRSSGEVHDLISRLDGFRDQLQGMWDGQASEAFVQQYDELKPSFVRMGDLLGEVSEQLRNSGRTLEETDQQIAGNIRG</sequence>
<protein>
    <recommendedName>
        <fullName evidence="1">ESAT-6-like protein</fullName>
    </recommendedName>
</protein>
<dbReference type="NCBIfam" id="TIGR03930">
    <property type="entry name" value="WXG100_ESAT6"/>
    <property type="match status" value="1"/>
</dbReference>
<dbReference type="SUPFAM" id="SSF140453">
    <property type="entry name" value="EsxAB dimer-like"/>
    <property type="match status" value="1"/>
</dbReference>
<dbReference type="InterPro" id="IPR010310">
    <property type="entry name" value="T7SS_ESAT-6-like"/>
</dbReference>
<gene>
    <name evidence="2" type="ORF">BleG1_3515</name>
</gene>
<dbReference type="Proteomes" id="UP000027142">
    <property type="component" value="Chromosome"/>
</dbReference>
<comment type="similarity">
    <text evidence="1">Belongs to the WXG100 family.</text>
</comment>
<dbReference type="Pfam" id="PF06013">
    <property type="entry name" value="WXG100"/>
    <property type="match status" value="1"/>
</dbReference>
<dbReference type="eggNOG" id="COG4842">
    <property type="taxonomic scope" value="Bacteria"/>
</dbReference>
<evidence type="ECO:0000256" key="1">
    <source>
        <dbReference type="RuleBase" id="RU362001"/>
    </source>
</evidence>
<dbReference type="EMBL" id="CP003923">
    <property type="protein sequence ID" value="AIC96062.1"/>
    <property type="molecule type" value="Genomic_DNA"/>
</dbReference>
<reference evidence="2 3" key="1">
    <citation type="journal article" date="2014" name="Gene">
        <title>A comparative genomic analysis of the alkalitolerant soil bacterium Bacillus lehensis G1.</title>
        <authorList>
            <person name="Noor Y.M."/>
            <person name="Samsulrizal N.H."/>
            <person name="Jema'on N.A."/>
            <person name="Low K.O."/>
            <person name="Ramli A.N."/>
            <person name="Alias N.I."/>
            <person name="Damis S.I."/>
            <person name="Fuzi S.F."/>
            <person name="Isa M.N."/>
            <person name="Murad A.M."/>
            <person name="Raih M.F."/>
            <person name="Bakar F.D."/>
            <person name="Najimudin N."/>
            <person name="Mahadi N.M."/>
            <person name="Illias R.M."/>
        </authorList>
    </citation>
    <scope>NUCLEOTIDE SEQUENCE [LARGE SCALE GENOMIC DNA]</scope>
    <source>
        <strain evidence="2 3">G1</strain>
    </source>
</reference>
<dbReference type="AlphaFoldDB" id="A0A060M0V6"/>
<evidence type="ECO:0000313" key="2">
    <source>
        <dbReference type="EMBL" id="AIC96062.1"/>
    </source>
</evidence>
<accession>A0A060M0V6</accession>
<dbReference type="OrthoDB" id="4978934at2"/>
<organism evidence="2 3">
    <name type="scientific">Shouchella lehensis G1</name>
    <dbReference type="NCBI Taxonomy" id="1246626"/>
    <lineage>
        <taxon>Bacteria</taxon>
        <taxon>Bacillati</taxon>
        <taxon>Bacillota</taxon>
        <taxon>Bacilli</taxon>
        <taxon>Bacillales</taxon>
        <taxon>Bacillaceae</taxon>
        <taxon>Shouchella</taxon>
    </lineage>
</organism>
<dbReference type="PATRIC" id="fig|1246626.3.peg.3504"/>
<keyword evidence="3" id="KW-1185">Reference proteome</keyword>
<dbReference type="RefSeq" id="WP_035397432.1">
    <property type="nucleotide sequence ID" value="NZ_CP003923.1"/>
</dbReference>